<dbReference type="SMART" id="SM00267">
    <property type="entry name" value="GGDEF"/>
    <property type="match status" value="1"/>
</dbReference>
<dbReference type="AlphaFoldDB" id="A0A0C6EYW9"/>
<reference evidence="2 3" key="1">
    <citation type="journal article" date="2015" name="Genome Announc.">
        <title>Complete Genome Sequence of Methylobacterium aquaticum Strain 22A, Isolated from Racomitrium japonicum Moss.</title>
        <authorList>
            <person name="Tani A."/>
            <person name="Ogura Y."/>
            <person name="Hayashi T."/>
            <person name="Kimbara K."/>
        </authorList>
    </citation>
    <scope>NUCLEOTIDE SEQUENCE [LARGE SCALE GENOMIC DNA]</scope>
    <source>
        <strain evidence="2 3">MA-22A</strain>
    </source>
</reference>
<dbReference type="InterPro" id="IPR035965">
    <property type="entry name" value="PAS-like_dom_sf"/>
</dbReference>
<protein>
    <submittedName>
        <fullName evidence="2">Diguanylate cyclase/phosphodiesterase</fullName>
    </submittedName>
</protein>
<reference evidence="3" key="2">
    <citation type="submission" date="2015-01" db="EMBL/GenBank/DDBJ databases">
        <title>Complete genome sequence of Methylobacterium aquaticum strain 22A.</title>
        <authorList>
            <person name="Tani A."/>
            <person name="Ogura Y."/>
            <person name="Hayashi T."/>
        </authorList>
    </citation>
    <scope>NUCLEOTIDE SEQUENCE [LARGE SCALE GENOMIC DNA]</scope>
    <source>
        <strain evidence="3">MA-22A</strain>
    </source>
</reference>
<name>A0A0C6EYW9_9HYPH</name>
<dbReference type="STRING" id="270351.Maq22A_c10960"/>
<dbReference type="SUPFAM" id="SSF55785">
    <property type="entry name" value="PYP-like sensor domain (PAS domain)"/>
    <property type="match status" value="1"/>
</dbReference>
<dbReference type="NCBIfam" id="TIGR00254">
    <property type="entry name" value="GGDEF"/>
    <property type="match status" value="1"/>
</dbReference>
<evidence type="ECO:0000313" key="3">
    <source>
        <dbReference type="Proteomes" id="UP000061432"/>
    </source>
</evidence>
<sequence length="460" mass="48188">MHASNGLYDATDLCSSLAPGADTVVAFLDRVREAFAVRAVLLLGPEGGAPAWASGGATSDAAAAALCRAVSGEGLRVVPDLAAPRWRTHPAVAGAPGWRFVATHTLGSGPGLLALLDARPRRLTRVQERRLADFSVAAESLGRLARAGEGLAQALAAQGRALAHSRKIFDRAATAARIGVWECALPDETLTWTDQVYAMFDLPRDAPLDRDRIVACYAPDSRAALAEARGRAIAERGGFTLDAEIVTGQGRRRWIRINAVVECEGADPVRIFGMKQDITEEKLLADRTRYLAEFDAMTGLANRATFQARLAALDEAPGRSPFGALLLIDLDGFKPVNDTLGHPAGDACLVEVAGRLRGSCRDGDLVARIGGDEFAVLLATTAPGIAEEVAARLVAALGQPVAWAGRTFSIGASIGIARADGRSSAELYAAADAALYAAKAEGRARFRVAAGPPALSARTP</sequence>
<proteinExistence type="predicted"/>
<dbReference type="Pfam" id="PF00990">
    <property type="entry name" value="GGDEF"/>
    <property type="match status" value="1"/>
</dbReference>
<dbReference type="InterPro" id="IPR000160">
    <property type="entry name" value="GGDEF_dom"/>
</dbReference>
<dbReference type="EMBL" id="AP014704">
    <property type="protein sequence ID" value="BAQ45461.1"/>
    <property type="molecule type" value="Genomic_DNA"/>
</dbReference>
<dbReference type="PATRIC" id="fig|270351.10.peg.2113"/>
<dbReference type="PROSITE" id="PS50887">
    <property type="entry name" value="GGDEF"/>
    <property type="match status" value="1"/>
</dbReference>
<dbReference type="Gene3D" id="3.30.450.20">
    <property type="entry name" value="PAS domain"/>
    <property type="match status" value="1"/>
</dbReference>
<evidence type="ECO:0000259" key="1">
    <source>
        <dbReference type="PROSITE" id="PS50887"/>
    </source>
</evidence>
<dbReference type="CDD" id="cd01949">
    <property type="entry name" value="GGDEF"/>
    <property type="match status" value="1"/>
</dbReference>
<organism evidence="2 3">
    <name type="scientific">Methylobacterium aquaticum</name>
    <dbReference type="NCBI Taxonomy" id="270351"/>
    <lineage>
        <taxon>Bacteria</taxon>
        <taxon>Pseudomonadati</taxon>
        <taxon>Pseudomonadota</taxon>
        <taxon>Alphaproteobacteria</taxon>
        <taxon>Hyphomicrobiales</taxon>
        <taxon>Methylobacteriaceae</taxon>
        <taxon>Methylobacterium</taxon>
    </lineage>
</organism>
<evidence type="ECO:0000313" key="2">
    <source>
        <dbReference type="EMBL" id="BAQ45461.1"/>
    </source>
</evidence>
<feature type="domain" description="GGDEF" evidence="1">
    <location>
        <begin position="321"/>
        <end position="451"/>
    </location>
</feature>
<dbReference type="InterPro" id="IPR043128">
    <property type="entry name" value="Rev_trsase/Diguanyl_cyclase"/>
</dbReference>
<dbReference type="PANTHER" id="PTHR46663">
    <property type="entry name" value="DIGUANYLATE CYCLASE DGCT-RELATED"/>
    <property type="match status" value="1"/>
</dbReference>
<dbReference type="Proteomes" id="UP000061432">
    <property type="component" value="Chromosome"/>
</dbReference>
<gene>
    <name evidence="2" type="ORF">Maq22A_c10960</name>
</gene>
<dbReference type="KEGG" id="maqu:Maq22A_c10960"/>
<dbReference type="InterPro" id="IPR029787">
    <property type="entry name" value="Nucleotide_cyclase"/>
</dbReference>
<dbReference type="Gene3D" id="3.30.70.270">
    <property type="match status" value="1"/>
</dbReference>
<dbReference type="PANTHER" id="PTHR46663:SF3">
    <property type="entry name" value="SLL0267 PROTEIN"/>
    <property type="match status" value="1"/>
</dbReference>
<accession>A0A0C6EYW9</accession>
<dbReference type="InterPro" id="IPR052163">
    <property type="entry name" value="DGC-Regulatory_Protein"/>
</dbReference>
<dbReference type="SUPFAM" id="SSF55073">
    <property type="entry name" value="Nucleotide cyclase"/>
    <property type="match status" value="1"/>
</dbReference>